<dbReference type="Pfam" id="PF13573">
    <property type="entry name" value="SprB"/>
    <property type="match status" value="2"/>
</dbReference>
<dbReference type="EMBL" id="CP055156">
    <property type="protein sequence ID" value="QNF34369.1"/>
    <property type="molecule type" value="Genomic_DNA"/>
</dbReference>
<gene>
    <name evidence="1" type="ORF">HUW51_17170</name>
</gene>
<dbReference type="Proteomes" id="UP000515237">
    <property type="component" value="Chromosome"/>
</dbReference>
<dbReference type="KEGG" id="aswu:HUW51_17170"/>
<dbReference type="InterPro" id="IPR025667">
    <property type="entry name" value="SprB_repeat"/>
</dbReference>
<reference evidence="1 2" key="1">
    <citation type="journal article" date="2018" name="Int. J. Syst. Evol. Microbiol.">
        <title>Adhaeribacter swui sp. nov., isolated from wet mud.</title>
        <authorList>
            <person name="Kim D.U."/>
            <person name="Kim K.W."/>
            <person name="Kang M.S."/>
            <person name="Kim J.Y."/>
            <person name="Jang J.H."/>
            <person name="Kim M.K."/>
        </authorList>
    </citation>
    <scope>NUCLEOTIDE SEQUENCE [LARGE SCALE GENOMIC DNA]</scope>
    <source>
        <strain evidence="1 2">KCTC 52873</strain>
    </source>
</reference>
<proteinExistence type="predicted"/>
<dbReference type="RefSeq" id="WP_185270850.1">
    <property type="nucleotide sequence ID" value="NZ_CP055156.1"/>
</dbReference>
<keyword evidence="2" id="KW-1185">Reference proteome</keyword>
<organism evidence="1 2">
    <name type="scientific">Adhaeribacter swui</name>
    <dbReference type="NCBI Taxonomy" id="2086471"/>
    <lineage>
        <taxon>Bacteria</taxon>
        <taxon>Pseudomonadati</taxon>
        <taxon>Bacteroidota</taxon>
        <taxon>Cytophagia</taxon>
        <taxon>Cytophagales</taxon>
        <taxon>Hymenobacteraceae</taxon>
        <taxon>Adhaeribacter</taxon>
    </lineage>
</organism>
<accession>A0A7G7GB35</accession>
<evidence type="ECO:0000313" key="2">
    <source>
        <dbReference type="Proteomes" id="UP000515237"/>
    </source>
</evidence>
<sequence length="674" mass="75878">MANKASLTFSFRHNSLQVGQYVELRLFGNVVRFTGATVTDTANRQFKVTSGAGPAAIALQQIIQDYIAASGAGKYTVEYFQEGDGPSSENPDGYWIYIFVVQATELGSAYNFTGSTVSGTTWVIGYTDSRAEFLSATYTTSLVKCFSGSSGAIAVTVTGGEGPFTFLWADGPTTKDRDLLPAGTYQLLIKDGTGQDYSLTAEVGQNPRIEVQVIKGDGTLALNVSGGVAPYTYLWEDGSTGSSRENVSYGEYSCIVTDSLGCQVEVPINFDKERFFFSRNPVTLELEADELELKPNLTFLCEVWLEKVYLSGNFEKITEDPLEHPADSDGKTIFNVRRLLDAYLEPHFPEFKQNTISRADSCFKRFYLKHTEKFGNPPVPSSFSQIDYRYVLIGGLDWPEHYAQTYFESYLPQRQPFFTWDLPTKAVFPDQPEYLYFMPLSMLTTSFTVKAKVNYRGEAPVTYDLFTQENINRFELYCVPAGHDLLDLAGKRPGSTILGWDIYVVDQAGTQISETRRYELDQRYFRQKRYLLYTNSIGGINTIAALGEGKSKLDPDVQQLERIITPDFNPARGEVAITDKYLKPSLELTTGYRTRKEIASLTDFVLAREARLFGRDRYQAGTFVAKNVVLDDESEDFNYIDFEFMLAKQYNYTPQLKLAGYLDETPTTDPREPW</sequence>
<name>A0A7G7GB35_9BACT</name>
<dbReference type="AlphaFoldDB" id="A0A7G7GB35"/>
<protein>
    <submittedName>
        <fullName evidence="1">SprB repeat-containing protein</fullName>
    </submittedName>
</protein>
<evidence type="ECO:0000313" key="1">
    <source>
        <dbReference type="EMBL" id="QNF34369.1"/>
    </source>
</evidence>